<sequence>MDPEGSSLPSARTIDPVDIQNTKKCDVKASSNRMPEGSSLPSARAIDPVDIQNTKKCDVKASSNRMAGIGASRVAKEACEHGHPVDIQNTKKCDVKASSNRMVRGGDWSKPGGERSMGAWTQRAHRCLPREQKIPWISKTRRNATSKRVATEWFEAGIGASRVAKEACEHGPRGLIAAFRENNRCSGISKTRRKCHVKASSNRMVRGGGLEQAGWRKKHASVDPEGSSLPSARAIDPVDIQNTKKCDVKASSNRMVRGGDWSKPGGERSMRAWTQRAHRCLPREQKIPWISKTRRNATSKRVAAGWFEVGIEARRVAKEACEHGHPVDIQNTKKCDVKASSNRMVRDPVDIQNTKKCDVKASSNRMVRGGD</sequence>
<organism evidence="2 3">
    <name type="scientific">Phytophthora infestans (strain T30-4)</name>
    <name type="common">Potato late blight agent</name>
    <dbReference type="NCBI Taxonomy" id="403677"/>
    <lineage>
        <taxon>Eukaryota</taxon>
        <taxon>Sar</taxon>
        <taxon>Stramenopiles</taxon>
        <taxon>Oomycota</taxon>
        <taxon>Peronosporomycetes</taxon>
        <taxon>Peronosporales</taxon>
        <taxon>Peronosporaceae</taxon>
        <taxon>Phytophthora</taxon>
    </lineage>
</organism>
<dbReference type="AlphaFoldDB" id="D0P2X9"/>
<dbReference type="RefSeq" id="XP_002895345.1">
    <property type="nucleotide sequence ID" value="XM_002895299.1"/>
</dbReference>
<dbReference type="InParanoid" id="D0P2X9"/>
<feature type="region of interest" description="Disordered" evidence="1">
    <location>
        <begin position="211"/>
        <end position="232"/>
    </location>
</feature>
<protein>
    <submittedName>
        <fullName evidence="2">Uncharacterized protein</fullName>
    </submittedName>
</protein>
<dbReference type="Proteomes" id="UP000006643">
    <property type="component" value="Unassembled WGS sequence"/>
</dbReference>
<reference evidence="3" key="1">
    <citation type="journal article" date="2009" name="Nature">
        <title>Genome sequence and analysis of the Irish potato famine pathogen Phytophthora infestans.</title>
        <authorList>
            <consortium name="The Broad Institute Genome Sequencing Platform"/>
            <person name="Haas B.J."/>
            <person name="Kamoun S."/>
            <person name="Zody M.C."/>
            <person name="Jiang R.H."/>
            <person name="Handsaker R.E."/>
            <person name="Cano L.M."/>
            <person name="Grabherr M."/>
            <person name="Kodira C.D."/>
            <person name="Raffaele S."/>
            <person name="Torto-Alalibo T."/>
            <person name="Bozkurt T.O."/>
            <person name="Ah-Fong A.M."/>
            <person name="Alvarado L."/>
            <person name="Anderson V.L."/>
            <person name="Armstrong M.R."/>
            <person name="Avrova A."/>
            <person name="Baxter L."/>
            <person name="Beynon J."/>
            <person name="Boevink P.C."/>
            <person name="Bollmann S.R."/>
            <person name="Bos J.I."/>
            <person name="Bulone V."/>
            <person name="Cai G."/>
            <person name="Cakir C."/>
            <person name="Carrington J.C."/>
            <person name="Chawner M."/>
            <person name="Conti L."/>
            <person name="Costanzo S."/>
            <person name="Ewan R."/>
            <person name="Fahlgren N."/>
            <person name="Fischbach M.A."/>
            <person name="Fugelstad J."/>
            <person name="Gilroy E.M."/>
            <person name="Gnerre S."/>
            <person name="Green P.J."/>
            <person name="Grenville-Briggs L.J."/>
            <person name="Griffith J."/>
            <person name="Grunwald N.J."/>
            <person name="Horn K."/>
            <person name="Horner N.R."/>
            <person name="Hu C.H."/>
            <person name="Huitema E."/>
            <person name="Jeong D.H."/>
            <person name="Jones A.M."/>
            <person name="Jones J.D."/>
            <person name="Jones R.W."/>
            <person name="Karlsson E.K."/>
            <person name="Kunjeti S.G."/>
            <person name="Lamour K."/>
            <person name="Liu Z."/>
            <person name="Ma L."/>
            <person name="Maclean D."/>
            <person name="Chibucos M.C."/>
            <person name="McDonald H."/>
            <person name="McWalters J."/>
            <person name="Meijer H.J."/>
            <person name="Morgan W."/>
            <person name="Morris P.F."/>
            <person name="Munro C.A."/>
            <person name="O'Neill K."/>
            <person name="Ospina-Giraldo M."/>
            <person name="Pinzon A."/>
            <person name="Pritchard L."/>
            <person name="Ramsahoye B."/>
            <person name="Ren Q."/>
            <person name="Restrepo S."/>
            <person name="Roy S."/>
            <person name="Sadanandom A."/>
            <person name="Savidor A."/>
            <person name="Schornack S."/>
            <person name="Schwartz D.C."/>
            <person name="Schumann U.D."/>
            <person name="Schwessinger B."/>
            <person name="Seyer L."/>
            <person name="Sharpe T."/>
            <person name="Silvar C."/>
            <person name="Song J."/>
            <person name="Studholme D.J."/>
            <person name="Sykes S."/>
            <person name="Thines M."/>
            <person name="van de Vondervoort P.J."/>
            <person name="Phuntumart V."/>
            <person name="Wawra S."/>
            <person name="Weide R."/>
            <person name="Win J."/>
            <person name="Young C."/>
            <person name="Zhou S."/>
            <person name="Fry W."/>
            <person name="Meyers B.C."/>
            <person name="van West P."/>
            <person name="Ristaino J."/>
            <person name="Govers F."/>
            <person name="Birch P.R."/>
            <person name="Whisson S.C."/>
            <person name="Judelson H.S."/>
            <person name="Nusbaum C."/>
        </authorList>
    </citation>
    <scope>NUCLEOTIDE SEQUENCE [LARGE SCALE GENOMIC DNA]</scope>
    <source>
        <strain evidence="3">T30-4</strain>
    </source>
</reference>
<evidence type="ECO:0000256" key="1">
    <source>
        <dbReference type="SAM" id="MobiDB-lite"/>
    </source>
</evidence>
<dbReference type="EMBL" id="DS028320">
    <property type="protein sequence ID" value="EEY58501.1"/>
    <property type="molecule type" value="Genomic_DNA"/>
</dbReference>
<evidence type="ECO:0000313" key="2">
    <source>
        <dbReference type="EMBL" id="EEY58501.1"/>
    </source>
</evidence>
<name>D0P2X9_PHYIT</name>
<gene>
    <name evidence="2" type="ORF">PITG_20653</name>
</gene>
<dbReference type="VEuPathDB" id="FungiDB:PITG_20653"/>
<accession>D0P2X9</accession>
<evidence type="ECO:0000313" key="3">
    <source>
        <dbReference type="Proteomes" id="UP000006643"/>
    </source>
</evidence>
<dbReference type="GeneID" id="9463613"/>
<dbReference type="KEGG" id="pif:PITG_20653"/>
<keyword evidence="3" id="KW-1185">Reference proteome</keyword>
<dbReference type="HOGENOM" id="CLU_746946_0_0_1"/>
<proteinExistence type="predicted"/>
<feature type="region of interest" description="Disordered" evidence="1">
    <location>
        <begin position="1"/>
        <end position="47"/>
    </location>
</feature>